<proteinExistence type="predicted"/>
<dbReference type="STRING" id="436010.A0A166U9T6"/>
<sequence>MDGSLTPLMDDGSARGESGASLAADGFDVAVNDVSANQPALDTLVSEIRATGRKACALLADVAQEAQVRGMVEGVVRELGALDVVRGRVALLCGAQWRLEHS</sequence>
<dbReference type="Pfam" id="PF00106">
    <property type="entry name" value="adh_short"/>
    <property type="match status" value="1"/>
</dbReference>
<evidence type="ECO:0000313" key="1">
    <source>
        <dbReference type="EMBL" id="KZP31475.1"/>
    </source>
</evidence>
<gene>
    <name evidence="1" type="ORF">FIBSPDRAFT_945006</name>
</gene>
<evidence type="ECO:0008006" key="3">
    <source>
        <dbReference type="Google" id="ProtNLM"/>
    </source>
</evidence>
<accession>A0A166U9T6</accession>
<name>A0A166U9T6_9AGAM</name>
<dbReference type="Gene3D" id="3.40.50.720">
    <property type="entry name" value="NAD(P)-binding Rossmann-like Domain"/>
    <property type="match status" value="1"/>
</dbReference>
<evidence type="ECO:0000313" key="2">
    <source>
        <dbReference type="Proteomes" id="UP000076532"/>
    </source>
</evidence>
<dbReference type="OrthoDB" id="498125at2759"/>
<dbReference type="SUPFAM" id="SSF51735">
    <property type="entry name" value="NAD(P)-binding Rossmann-fold domains"/>
    <property type="match status" value="1"/>
</dbReference>
<keyword evidence="2" id="KW-1185">Reference proteome</keyword>
<dbReference type="InterPro" id="IPR036291">
    <property type="entry name" value="NAD(P)-bd_dom_sf"/>
</dbReference>
<reference evidence="1 2" key="1">
    <citation type="journal article" date="2016" name="Mol. Biol. Evol.">
        <title>Comparative Genomics of Early-Diverging Mushroom-Forming Fungi Provides Insights into the Origins of Lignocellulose Decay Capabilities.</title>
        <authorList>
            <person name="Nagy L.G."/>
            <person name="Riley R."/>
            <person name="Tritt A."/>
            <person name="Adam C."/>
            <person name="Daum C."/>
            <person name="Floudas D."/>
            <person name="Sun H."/>
            <person name="Yadav J.S."/>
            <person name="Pangilinan J."/>
            <person name="Larsson K.H."/>
            <person name="Matsuura K."/>
            <person name="Barry K."/>
            <person name="Labutti K."/>
            <person name="Kuo R."/>
            <person name="Ohm R.A."/>
            <person name="Bhattacharya S.S."/>
            <person name="Shirouzu T."/>
            <person name="Yoshinaga Y."/>
            <person name="Martin F.M."/>
            <person name="Grigoriev I.V."/>
            <person name="Hibbett D.S."/>
        </authorList>
    </citation>
    <scope>NUCLEOTIDE SEQUENCE [LARGE SCALE GENOMIC DNA]</scope>
    <source>
        <strain evidence="1 2">CBS 109695</strain>
    </source>
</reference>
<dbReference type="InterPro" id="IPR002347">
    <property type="entry name" value="SDR_fam"/>
</dbReference>
<organism evidence="1 2">
    <name type="scientific">Athelia psychrophila</name>
    <dbReference type="NCBI Taxonomy" id="1759441"/>
    <lineage>
        <taxon>Eukaryota</taxon>
        <taxon>Fungi</taxon>
        <taxon>Dikarya</taxon>
        <taxon>Basidiomycota</taxon>
        <taxon>Agaricomycotina</taxon>
        <taxon>Agaricomycetes</taxon>
        <taxon>Agaricomycetidae</taxon>
        <taxon>Atheliales</taxon>
        <taxon>Atheliaceae</taxon>
        <taxon>Athelia</taxon>
    </lineage>
</organism>
<dbReference type="AlphaFoldDB" id="A0A166U9T6"/>
<dbReference type="Proteomes" id="UP000076532">
    <property type="component" value="Unassembled WGS sequence"/>
</dbReference>
<dbReference type="EMBL" id="KV417489">
    <property type="protein sequence ID" value="KZP31475.1"/>
    <property type="molecule type" value="Genomic_DNA"/>
</dbReference>
<protein>
    <recommendedName>
        <fullName evidence="3">Ketoreductase (KR) domain-containing protein</fullName>
    </recommendedName>
</protein>